<evidence type="ECO:0000313" key="2">
    <source>
        <dbReference type="EMBL" id="MQY32043.1"/>
    </source>
</evidence>
<feature type="region of interest" description="Disordered" evidence="1">
    <location>
        <begin position="55"/>
        <end position="99"/>
    </location>
</feature>
<reference evidence="2 3" key="1">
    <citation type="submission" date="2019-10" db="EMBL/GenBank/DDBJ databases">
        <title>Nocardia macrotermitis sp. nov. and Nocardia aurantia sp. nov., isolated from the gut of fungus growing-termite Macrotermes natalensis.</title>
        <authorList>
            <person name="Benndorf R."/>
            <person name="Schwitalla J."/>
            <person name="Martin K."/>
            <person name="De Beer W."/>
            <person name="Kaster A.-K."/>
            <person name="Vollmers J."/>
            <person name="Poulsen M."/>
            <person name="Beemelmanns C."/>
        </authorList>
    </citation>
    <scope>NUCLEOTIDE SEQUENCE [LARGE SCALE GENOMIC DNA]</scope>
    <source>
        <strain evidence="2 3">RB56</strain>
    </source>
</reference>
<feature type="compositionally biased region" description="Low complexity" evidence="1">
    <location>
        <begin position="55"/>
        <end position="66"/>
    </location>
</feature>
<dbReference type="Proteomes" id="UP000431401">
    <property type="component" value="Unassembled WGS sequence"/>
</dbReference>
<comment type="caution">
    <text evidence="2">The sequence shown here is derived from an EMBL/GenBank/DDBJ whole genome shotgun (WGS) entry which is preliminary data.</text>
</comment>
<feature type="region of interest" description="Disordered" evidence="1">
    <location>
        <begin position="1"/>
        <end position="38"/>
    </location>
</feature>
<feature type="compositionally biased region" description="Polar residues" evidence="1">
    <location>
        <begin position="1"/>
        <end position="11"/>
    </location>
</feature>
<proteinExistence type="predicted"/>
<name>A0A7K0E1T0_9NOCA</name>
<evidence type="ECO:0000256" key="1">
    <source>
        <dbReference type="SAM" id="MobiDB-lite"/>
    </source>
</evidence>
<protein>
    <submittedName>
        <fullName evidence="2">Uncharacterized protein</fullName>
    </submittedName>
</protein>
<dbReference type="AlphaFoldDB" id="A0A7K0E1T0"/>
<accession>A0A7K0E1T0</accession>
<evidence type="ECO:0000313" key="3">
    <source>
        <dbReference type="Proteomes" id="UP000431401"/>
    </source>
</evidence>
<keyword evidence="3" id="KW-1185">Reference proteome</keyword>
<sequence>MNRPTMDSTPASPAGRPDTVVPNNTSSRPVNRPSNTPHAVCTTVFTVTPDSAATATSRAVAASPSPNRYSPARLVISRPDCGRVSNVGSDTPDSARRHT</sequence>
<feature type="compositionally biased region" description="Polar residues" evidence="1">
    <location>
        <begin position="21"/>
        <end position="38"/>
    </location>
</feature>
<organism evidence="2 3">
    <name type="scientific">Nocardia aurantia</name>
    <dbReference type="NCBI Taxonomy" id="2585199"/>
    <lineage>
        <taxon>Bacteria</taxon>
        <taxon>Bacillati</taxon>
        <taxon>Actinomycetota</taxon>
        <taxon>Actinomycetes</taxon>
        <taxon>Mycobacteriales</taxon>
        <taxon>Nocardiaceae</taxon>
        <taxon>Nocardia</taxon>
    </lineage>
</organism>
<dbReference type="EMBL" id="WEGI01000045">
    <property type="protein sequence ID" value="MQY32043.1"/>
    <property type="molecule type" value="Genomic_DNA"/>
</dbReference>
<gene>
    <name evidence="2" type="ORF">NRB56_76600</name>
</gene>